<evidence type="ECO:0000313" key="2">
    <source>
        <dbReference type="Proteomes" id="UP000073601"/>
    </source>
</evidence>
<dbReference type="OrthoDB" id="6462487at2"/>
<keyword evidence="2" id="KW-1185">Reference proteome</keyword>
<proteinExistence type="predicted"/>
<dbReference type="RefSeq" id="WP_062706576.1">
    <property type="nucleotide sequence ID" value="NZ_CAWRCI010000007.1"/>
</dbReference>
<sequence>MNDPLFDILKSTFGTEIAIARFFGTVRAAHWKHHVPENIALLCHLIPDIPYTFDPIRYGRDVKGLKLVLVKPHPTTNPEVTTNDQDVYSKAA</sequence>
<dbReference type="Proteomes" id="UP000073601">
    <property type="component" value="Unassembled WGS sequence"/>
</dbReference>
<protein>
    <submittedName>
        <fullName evidence="1">Uncharacterized protein</fullName>
    </submittedName>
</protein>
<gene>
    <name evidence="1" type="ORF">GMA8713_01074</name>
</gene>
<name>A0A128EYM5_9GAMM</name>
<dbReference type="AlphaFoldDB" id="A0A128EYM5"/>
<evidence type="ECO:0000313" key="1">
    <source>
        <dbReference type="EMBL" id="CZF79668.1"/>
    </source>
</evidence>
<organism evidence="1 2">
    <name type="scientific">Grimontia marina</name>
    <dbReference type="NCBI Taxonomy" id="646534"/>
    <lineage>
        <taxon>Bacteria</taxon>
        <taxon>Pseudomonadati</taxon>
        <taxon>Pseudomonadota</taxon>
        <taxon>Gammaproteobacteria</taxon>
        <taxon>Vibrionales</taxon>
        <taxon>Vibrionaceae</taxon>
        <taxon>Grimontia</taxon>
    </lineage>
</organism>
<accession>A0A128EYM5</accession>
<reference evidence="2" key="1">
    <citation type="submission" date="2016-02" db="EMBL/GenBank/DDBJ databases">
        <authorList>
            <person name="Rodrigo-Torres Lidia"/>
            <person name="Arahal R.David."/>
        </authorList>
    </citation>
    <scope>NUCLEOTIDE SEQUENCE [LARGE SCALE GENOMIC DNA]</scope>
    <source>
        <strain evidence="2">CECT 8713</strain>
    </source>
</reference>
<dbReference type="EMBL" id="FIZY01000007">
    <property type="protein sequence ID" value="CZF79668.1"/>
    <property type="molecule type" value="Genomic_DNA"/>
</dbReference>